<evidence type="ECO:0000256" key="1">
    <source>
        <dbReference type="ARBA" id="ARBA00005104"/>
    </source>
</evidence>
<proteinExistence type="predicted"/>
<dbReference type="SUPFAM" id="SSF53597">
    <property type="entry name" value="Dihydrofolate reductase-like"/>
    <property type="match status" value="1"/>
</dbReference>
<evidence type="ECO:0000256" key="2">
    <source>
        <dbReference type="ARBA" id="ARBA00022857"/>
    </source>
</evidence>
<evidence type="ECO:0000259" key="5">
    <source>
        <dbReference type="Pfam" id="PF01872"/>
    </source>
</evidence>
<sequence length="268" mass="28398">MSDSDAASATADGSRATVSGDPAVADGSGVKRPYVLLSVAVSIDGYIDDASPERLLLSNPEDFDRVDAVRADSDAILVGARTLRRDDPRLLVNSEERRARRVAAGRPEYPLKITVSAGGDLEPGLRFFHTGGEKLVYTTDAGVARLGERLAELAEVVSLGETVDFGALLEDLGRRGIARLMVEGGGHIHTAFLAHGLADELLLAVAPVLVGDPDAPRFLNPADFPGGSGRRMVLADVTRVGDVALLRYLPTRTEAPTEGRPHDMEAPQ</sequence>
<dbReference type="Pfam" id="PF01872">
    <property type="entry name" value="RibD_C"/>
    <property type="match status" value="1"/>
</dbReference>
<dbReference type="RefSeq" id="WP_211339438.1">
    <property type="nucleotide sequence ID" value="NZ_QQAZ01000008.1"/>
</dbReference>
<keyword evidence="7" id="KW-1185">Reference proteome</keyword>
<dbReference type="GO" id="GO:0008703">
    <property type="term" value="F:5-amino-6-(5-phosphoribosylamino)uracil reductase activity"/>
    <property type="evidence" value="ECO:0007669"/>
    <property type="project" value="InterPro"/>
</dbReference>
<accession>A0A370GYI5</accession>
<evidence type="ECO:0000256" key="4">
    <source>
        <dbReference type="SAM" id="MobiDB-lite"/>
    </source>
</evidence>
<gene>
    <name evidence="6" type="ORF">DFR68_108171</name>
</gene>
<dbReference type="GO" id="GO:0009231">
    <property type="term" value="P:riboflavin biosynthetic process"/>
    <property type="evidence" value="ECO:0007669"/>
    <property type="project" value="InterPro"/>
</dbReference>
<reference evidence="6 7" key="1">
    <citation type="submission" date="2018-07" db="EMBL/GenBank/DDBJ databases">
        <title>Genomic Encyclopedia of Type Strains, Phase IV (KMG-IV): sequencing the most valuable type-strain genomes for metagenomic binning, comparative biology and taxonomic classification.</title>
        <authorList>
            <person name="Goeker M."/>
        </authorList>
    </citation>
    <scope>NUCLEOTIDE SEQUENCE [LARGE SCALE GENOMIC DNA]</scope>
    <source>
        <strain evidence="6 7">DSM 44952</strain>
    </source>
</reference>
<dbReference type="Gene3D" id="3.40.430.10">
    <property type="entry name" value="Dihydrofolate Reductase, subunit A"/>
    <property type="match status" value="1"/>
</dbReference>
<comment type="pathway">
    <text evidence="1">Cofactor biosynthesis; riboflavin biosynthesis.</text>
</comment>
<comment type="caution">
    <text evidence="6">The sequence shown here is derived from an EMBL/GenBank/DDBJ whole genome shotgun (WGS) entry which is preliminary data.</text>
</comment>
<dbReference type="STRING" id="1210089.GCA_001613165_05450"/>
<feature type="domain" description="Bacterial bifunctional deaminase-reductase C-terminal" evidence="5">
    <location>
        <begin position="33"/>
        <end position="242"/>
    </location>
</feature>
<organism evidence="6 7">
    <name type="scientific">Nocardia mexicana</name>
    <dbReference type="NCBI Taxonomy" id="279262"/>
    <lineage>
        <taxon>Bacteria</taxon>
        <taxon>Bacillati</taxon>
        <taxon>Actinomycetota</taxon>
        <taxon>Actinomycetes</taxon>
        <taxon>Mycobacteriales</taxon>
        <taxon>Nocardiaceae</taxon>
        <taxon>Nocardia</taxon>
    </lineage>
</organism>
<dbReference type="EMBL" id="QQAZ01000008">
    <property type="protein sequence ID" value="RDI48340.1"/>
    <property type="molecule type" value="Genomic_DNA"/>
</dbReference>
<evidence type="ECO:0000313" key="6">
    <source>
        <dbReference type="EMBL" id="RDI48340.1"/>
    </source>
</evidence>
<dbReference type="PANTHER" id="PTHR38011">
    <property type="entry name" value="DIHYDROFOLATE REDUCTASE FAMILY PROTEIN (AFU_ORTHOLOGUE AFUA_8G06820)"/>
    <property type="match status" value="1"/>
</dbReference>
<dbReference type="Proteomes" id="UP000255355">
    <property type="component" value="Unassembled WGS sequence"/>
</dbReference>
<keyword evidence="3" id="KW-0560">Oxidoreductase</keyword>
<dbReference type="InterPro" id="IPR050765">
    <property type="entry name" value="Riboflavin_Biosynth_HTPR"/>
</dbReference>
<evidence type="ECO:0000313" key="7">
    <source>
        <dbReference type="Proteomes" id="UP000255355"/>
    </source>
</evidence>
<keyword evidence="2" id="KW-0521">NADP</keyword>
<dbReference type="AlphaFoldDB" id="A0A370GYI5"/>
<dbReference type="InterPro" id="IPR002734">
    <property type="entry name" value="RibDG_C"/>
</dbReference>
<evidence type="ECO:0000256" key="3">
    <source>
        <dbReference type="ARBA" id="ARBA00023002"/>
    </source>
</evidence>
<feature type="compositionally biased region" description="Low complexity" evidence="4">
    <location>
        <begin position="1"/>
        <end position="14"/>
    </location>
</feature>
<protein>
    <submittedName>
        <fullName evidence="6">5-amino-6-(5-phosphoribosylamino)uracil reductase</fullName>
    </submittedName>
</protein>
<name>A0A370GYI5_9NOCA</name>
<feature type="region of interest" description="Disordered" evidence="4">
    <location>
        <begin position="1"/>
        <end position="24"/>
    </location>
</feature>
<dbReference type="PANTHER" id="PTHR38011:SF7">
    <property type="entry name" value="2,5-DIAMINO-6-RIBOSYLAMINO-4(3H)-PYRIMIDINONE 5'-PHOSPHATE REDUCTASE"/>
    <property type="match status" value="1"/>
</dbReference>
<dbReference type="InterPro" id="IPR024072">
    <property type="entry name" value="DHFR-like_dom_sf"/>
</dbReference>